<evidence type="ECO:0000256" key="1">
    <source>
        <dbReference type="SAM" id="MobiDB-lite"/>
    </source>
</evidence>
<feature type="compositionally biased region" description="Basic and acidic residues" evidence="1">
    <location>
        <begin position="41"/>
        <end position="74"/>
    </location>
</feature>
<name>A0AAD4JJ88_PERFH</name>
<keyword evidence="3" id="KW-1185">Reference proteome</keyword>
<dbReference type="AlphaFoldDB" id="A0AAD4JJ88"/>
<accession>A0AAD4JJ88</accession>
<gene>
    <name evidence="2" type="ORF">C2S53_000882</name>
</gene>
<protein>
    <submittedName>
        <fullName evidence="2">Uncharacterized protein</fullName>
    </submittedName>
</protein>
<organism evidence="2 3">
    <name type="scientific">Perilla frutescens var. hirtella</name>
    <name type="common">Perilla citriodora</name>
    <name type="synonym">Perilla setoyensis</name>
    <dbReference type="NCBI Taxonomy" id="608512"/>
    <lineage>
        <taxon>Eukaryota</taxon>
        <taxon>Viridiplantae</taxon>
        <taxon>Streptophyta</taxon>
        <taxon>Embryophyta</taxon>
        <taxon>Tracheophyta</taxon>
        <taxon>Spermatophyta</taxon>
        <taxon>Magnoliopsida</taxon>
        <taxon>eudicotyledons</taxon>
        <taxon>Gunneridae</taxon>
        <taxon>Pentapetalae</taxon>
        <taxon>asterids</taxon>
        <taxon>lamiids</taxon>
        <taxon>Lamiales</taxon>
        <taxon>Lamiaceae</taxon>
        <taxon>Nepetoideae</taxon>
        <taxon>Elsholtzieae</taxon>
        <taxon>Perilla</taxon>
    </lineage>
</organism>
<feature type="region of interest" description="Disordered" evidence="1">
    <location>
        <begin position="27"/>
        <end position="96"/>
    </location>
</feature>
<reference evidence="2 3" key="1">
    <citation type="journal article" date="2021" name="Nat. Commun.">
        <title>Incipient diploidization of the medicinal plant Perilla within 10,000 years.</title>
        <authorList>
            <person name="Zhang Y."/>
            <person name="Shen Q."/>
            <person name="Leng L."/>
            <person name="Zhang D."/>
            <person name="Chen S."/>
            <person name="Shi Y."/>
            <person name="Ning Z."/>
            <person name="Chen S."/>
        </authorList>
    </citation>
    <scope>NUCLEOTIDE SEQUENCE [LARGE SCALE GENOMIC DNA]</scope>
    <source>
        <strain evidence="3">cv. PC099</strain>
    </source>
</reference>
<proteinExistence type="predicted"/>
<evidence type="ECO:0000313" key="3">
    <source>
        <dbReference type="Proteomes" id="UP001190926"/>
    </source>
</evidence>
<comment type="caution">
    <text evidence="2">The sequence shown here is derived from an EMBL/GenBank/DDBJ whole genome shotgun (WGS) entry which is preliminary data.</text>
</comment>
<dbReference type="EMBL" id="SDAM02000043">
    <property type="protein sequence ID" value="KAH6834797.1"/>
    <property type="molecule type" value="Genomic_DNA"/>
</dbReference>
<dbReference type="Proteomes" id="UP001190926">
    <property type="component" value="Unassembled WGS sequence"/>
</dbReference>
<evidence type="ECO:0000313" key="2">
    <source>
        <dbReference type="EMBL" id="KAH6834797.1"/>
    </source>
</evidence>
<sequence>MSGQLIFLYPAATRSNRLKLLTSTIRRYSNQGKNIGSGGGIDKERARSTAEEFKRVAEEKGQTAEKEKKARDTAEEATVGTSKPQHMSKKPTNDED</sequence>